<feature type="compositionally biased region" description="Acidic residues" evidence="2">
    <location>
        <begin position="344"/>
        <end position="355"/>
    </location>
</feature>
<evidence type="ECO:0000313" key="5">
    <source>
        <dbReference type="Proteomes" id="UP000012073"/>
    </source>
</evidence>
<feature type="compositionally biased region" description="Basic and acidic residues" evidence="2">
    <location>
        <begin position="299"/>
        <end position="320"/>
    </location>
</feature>
<feature type="region of interest" description="Disordered" evidence="2">
    <location>
        <begin position="195"/>
        <end position="220"/>
    </location>
</feature>
<feature type="compositionally biased region" description="Polar residues" evidence="2">
    <location>
        <begin position="106"/>
        <end position="119"/>
    </location>
</feature>
<reference evidence="5" key="1">
    <citation type="journal article" date="2013" name="Proc. Natl. Acad. Sci. U.S.A.">
        <title>Genome structure and metabolic features in the red seaweed Chondrus crispus shed light on evolution of the Archaeplastida.</title>
        <authorList>
            <person name="Collen J."/>
            <person name="Porcel B."/>
            <person name="Carre W."/>
            <person name="Ball S.G."/>
            <person name="Chaparro C."/>
            <person name="Tonon T."/>
            <person name="Barbeyron T."/>
            <person name="Michel G."/>
            <person name="Noel B."/>
            <person name="Valentin K."/>
            <person name="Elias M."/>
            <person name="Artiguenave F."/>
            <person name="Arun A."/>
            <person name="Aury J.M."/>
            <person name="Barbosa-Neto J.F."/>
            <person name="Bothwell J.H."/>
            <person name="Bouget F.Y."/>
            <person name="Brillet L."/>
            <person name="Cabello-Hurtado F."/>
            <person name="Capella-Gutierrez S."/>
            <person name="Charrier B."/>
            <person name="Cladiere L."/>
            <person name="Cock J.M."/>
            <person name="Coelho S.M."/>
            <person name="Colleoni C."/>
            <person name="Czjzek M."/>
            <person name="Da Silva C."/>
            <person name="Delage L."/>
            <person name="Denoeud F."/>
            <person name="Deschamps P."/>
            <person name="Dittami S.M."/>
            <person name="Gabaldon T."/>
            <person name="Gachon C.M."/>
            <person name="Groisillier A."/>
            <person name="Herve C."/>
            <person name="Jabbari K."/>
            <person name="Katinka M."/>
            <person name="Kloareg B."/>
            <person name="Kowalczyk N."/>
            <person name="Labadie K."/>
            <person name="Leblanc C."/>
            <person name="Lopez P.J."/>
            <person name="McLachlan D.H."/>
            <person name="Meslet-Cladiere L."/>
            <person name="Moustafa A."/>
            <person name="Nehr Z."/>
            <person name="Nyvall Collen P."/>
            <person name="Panaud O."/>
            <person name="Partensky F."/>
            <person name="Poulain J."/>
            <person name="Rensing S.A."/>
            <person name="Rousvoal S."/>
            <person name="Samson G."/>
            <person name="Symeonidi A."/>
            <person name="Weissenbach J."/>
            <person name="Zambounis A."/>
            <person name="Wincker P."/>
            <person name="Boyen C."/>
        </authorList>
    </citation>
    <scope>NUCLEOTIDE SEQUENCE [LARGE SCALE GENOMIC DNA]</scope>
    <source>
        <strain evidence="5">cv. Stackhouse</strain>
    </source>
</reference>
<dbReference type="KEGG" id="ccp:CHC_T00007751001"/>
<evidence type="ECO:0000256" key="2">
    <source>
        <dbReference type="SAM" id="MobiDB-lite"/>
    </source>
</evidence>
<feature type="region of interest" description="Disordered" evidence="2">
    <location>
        <begin position="102"/>
        <end position="183"/>
    </location>
</feature>
<evidence type="ECO:0000256" key="1">
    <source>
        <dbReference type="SAM" id="Coils"/>
    </source>
</evidence>
<dbReference type="Gramene" id="CDF41217">
    <property type="protein sequence ID" value="CDF41217"/>
    <property type="gene ID" value="CHC_T00007751001"/>
</dbReference>
<keyword evidence="3" id="KW-1133">Transmembrane helix</keyword>
<feature type="coiled-coil region" evidence="1">
    <location>
        <begin position="54"/>
        <end position="86"/>
    </location>
</feature>
<accession>R7QRU4</accession>
<keyword evidence="3" id="KW-0812">Transmembrane</keyword>
<gene>
    <name evidence="4" type="ORF">CHC_T00007751001</name>
</gene>
<evidence type="ECO:0000313" key="4">
    <source>
        <dbReference type="EMBL" id="CDF41217.1"/>
    </source>
</evidence>
<keyword evidence="1" id="KW-0175">Coiled coil</keyword>
<dbReference type="AlphaFoldDB" id="R7QRU4"/>
<feature type="region of interest" description="Disordered" evidence="2">
    <location>
        <begin position="299"/>
        <end position="355"/>
    </location>
</feature>
<dbReference type="Proteomes" id="UP000012073">
    <property type="component" value="Unassembled WGS sequence"/>
</dbReference>
<evidence type="ECO:0000256" key="3">
    <source>
        <dbReference type="SAM" id="Phobius"/>
    </source>
</evidence>
<dbReference type="EMBL" id="HG002328">
    <property type="protein sequence ID" value="CDF41217.1"/>
    <property type="molecule type" value="Genomic_DNA"/>
</dbReference>
<name>R7QRU4_CHOCR</name>
<keyword evidence="5" id="KW-1185">Reference proteome</keyword>
<feature type="transmembrane region" description="Helical" evidence="3">
    <location>
        <begin position="251"/>
        <end position="274"/>
    </location>
</feature>
<feature type="compositionally biased region" description="Low complexity" evidence="2">
    <location>
        <begin position="195"/>
        <end position="214"/>
    </location>
</feature>
<proteinExistence type="predicted"/>
<dbReference type="RefSeq" id="XP_005711511.1">
    <property type="nucleotide sequence ID" value="XM_005711454.1"/>
</dbReference>
<sequence>MLTLEECEEVCMGMGTLSVRDAVVSAANVLMVALLKMNRLFVPAFLRWRRAVRWRQIQNARQDLEREKEKERRALAREEIQMHRAKNGVGILERISRVVGTGTKEPYTTQEPLLPSNGTHEPHLPLRNSAGGIGSGTPAQSRPSRPAQRQERRARRQSRDDRAEGSASGEPAHADAGNEDEEGLDEIQAAAESFFSRGSSSRSASRSSSAQQGDSEGGNTIDVFERRVQQLQLERAQDVYMGVYTSVGTTFVTFASIVIYSTVIISLVLALFPFERGQAVIFSFSLVATALVSESEVLRKGKTEEEKKKEKESKMKDLKNFRYKSKAPKGGANNLEAMENADHEADDVEDFSDLD</sequence>
<dbReference type="GeneID" id="17319228"/>
<keyword evidence="3" id="KW-0472">Membrane</keyword>
<feature type="compositionally biased region" description="Low complexity" evidence="2">
    <location>
        <begin position="138"/>
        <end position="147"/>
    </location>
</feature>
<evidence type="ECO:0008006" key="6">
    <source>
        <dbReference type="Google" id="ProtNLM"/>
    </source>
</evidence>
<organism evidence="4 5">
    <name type="scientific">Chondrus crispus</name>
    <name type="common">Carrageen Irish moss</name>
    <name type="synonym">Polymorpha crispa</name>
    <dbReference type="NCBI Taxonomy" id="2769"/>
    <lineage>
        <taxon>Eukaryota</taxon>
        <taxon>Rhodophyta</taxon>
        <taxon>Florideophyceae</taxon>
        <taxon>Rhodymeniophycidae</taxon>
        <taxon>Gigartinales</taxon>
        <taxon>Gigartinaceae</taxon>
        <taxon>Chondrus</taxon>
    </lineage>
</organism>
<protein>
    <recommendedName>
        <fullName evidence="6">Transmembrane protein</fullName>
    </recommendedName>
</protein>